<gene>
    <name evidence="1" type="ORF">M378DRAFT_107023</name>
</gene>
<reference evidence="1 2" key="1">
    <citation type="submission" date="2014-04" db="EMBL/GenBank/DDBJ databases">
        <title>Evolutionary Origins and Diversification of the Mycorrhizal Mutualists.</title>
        <authorList>
            <consortium name="DOE Joint Genome Institute"/>
            <consortium name="Mycorrhizal Genomics Consortium"/>
            <person name="Kohler A."/>
            <person name="Kuo A."/>
            <person name="Nagy L.G."/>
            <person name="Floudas D."/>
            <person name="Copeland A."/>
            <person name="Barry K.W."/>
            <person name="Cichocki N."/>
            <person name="Veneault-Fourrey C."/>
            <person name="LaButti K."/>
            <person name="Lindquist E.A."/>
            <person name="Lipzen A."/>
            <person name="Lundell T."/>
            <person name="Morin E."/>
            <person name="Murat C."/>
            <person name="Riley R."/>
            <person name="Ohm R."/>
            <person name="Sun H."/>
            <person name="Tunlid A."/>
            <person name="Henrissat B."/>
            <person name="Grigoriev I.V."/>
            <person name="Hibbett D.S."/>
            <person name="Martin F."/>
        </authorList>
    </citation>
    <scope>NUCLEOTIDE SEQUENCE [LARGE SCALE GENOMIC DNA]</scope>
    <source>
        <strain evidence="1 2">Koide BX008</strain>
    </source>
</reference>
<dbReference type="HOGENOM" id="CLU_2867206_0_0_1"/>
<proteinExistence type="predicted"/>
<accession>A0A0C2X4J9</accession>
<name>A0A0C2X4J9_AMAMK</name>
<evidence type="ECO:0000313" key="2">
    <source>
        <dbReference type="Proteomes" id="UP000054549"/>
    </source>
</evidence>
<keyword evidence="2" id="KW-1185">Reference proteome</keyword>
<evidence type="ECO:0000313" key="1">
    <source>
        <dbReference type="EMBL" id="KIL63628.1"/>
    </source>
</evidence>
<dbReference type="InParanoid" id="A0A0C2X4J9"/>
<protein>
    <submittedName>
        <fullName evidence="1">Uncharacterized protein</fullName>
    </submittedName>
</protein>
<dbReference type="AlphaFoldDB" id="A0A0C2X4J9"/>
<dbReference type="EMBL" id="KN818257">
    <property type="protein sequence ID" value="KIL63628.1"/>
    <property type="molecule type" value="Genomic_DNA"/>
</dbReference>
<organism evidence="1 2">
    <name type="scientific">Amanita muscaria (strain Koide BX008)</name>
    <dbReference type="NCBI Taxonomy" id="946122"/>
    <lineage>
        <taxon>Eukaryota</taxon>
        <taxon>Fungi</taxon>
        <taxon>Dikarya</taxon>
        <taxon>Basidiomycota</taxon>
        <taxon>Agaricomycotina</taxon>
        <taxon>Agaricomycetes</taxon>
        <taxon>Agaricomycetidae</taxon>
        <taxon>Agaricales</taxon>
        <taxon>Pluteineae</taxon>
        <taxon>Amanitaceae</taxon>
        <taxon>Amanita</taxon>
    </lineage>
</organism>
<sequence>MIGSIADLTWKQHNDVELHSCGGVHVHTETSRQMDLAKIRGMIHNEEVETLQSTQELRKGEVMA</sequence>
<dbReference type="Proteomes" id="UP000054549">
    <property type="component" value="Unassembled WGS sequence"/>
</dbReference>